<dbReference type="AlphaFoldDB" id="A0AAD5QIK6"/>
<accession>A0AAD5QIK6</accession>
<feature type="region of interest" description="Disordered" evidence="1">
    <location>
        <begin position="1"/>
        <end position="21"/>
    </location>
</feature>
<organism evidence="2 3">
    <name type="scientific">Parelaphostrongylus tenuis</name>
    <name type="common">Meningeal worm</name>
    <dbReference type="NCBI Taxonomy" id="148309"/>
    <lineage>
        <taxon>Eukaryota</taxon>
        <taxon>Metazoa</taxon>
        <taxon>Ecdysozoa</taxon>
        <taxon>Nematoda</taxon>
        <taxon>Chromadorea</taxon>
        <taxon>Rhabditida</taxon>
        <taxon>Rhabditina</taxon>
        <taxon>Rhabditomorpha</taxon>
        <taxon>Strongyloidea</taxon>
        <taxon>Metastrongylidae</taxon>
        <taxon>Parelaphostrongylus</taxon>
    </lineage>
</organism>
<evidence type="ECO:0000313" key="2">
    <source>
        <dbReference type="EMBL" id="KAJ1348161.1"/>
    </source>
</evidence>
<reference evidence="2" key="1">
    <citation type="submission" date="2021-06" db="EMBL/GenBank/DDBJ databases">
        <title>Parelaphostrongylus tenuis whole genome reference sequence.</title>
        <authorList>
            <person name="Garwood T.J."/>
            <person name="Larsen P.A."/>
            <person name="Fountain-Jones N.M."/>
            <person name="Garbe J.R."/>
            <person name="Macchietto M.G."/>
            <person name="Kania S.A."/>
            <person name="Gerhold R.W."/>
            <person name="Richards J.E."/>
            <person name="Wolf T.M."/>
        </authorList>
    </citation>
    <scope>NUCLEOTIDE SEQUENCE</scope>
    <source>
        <strain evidence="2">MNPRO001-30</strain>
        <tissue evidence="2">Meninges</tissue>
    </source>
</reference>
<gene>
    <name evidence="2" type="primary">ACC1_2</name>
    <name evidence="2" type="ORF">KIN20_003400</name>
</gene>
<evidence type="ECO:0000256" key="1">
    <source>
        <dbReference type="SAM" id="MobiDB-lite"/>
    </source>
</evidence>
<proteinExistence type="predicted"/>
<protein>
    <submittedName>
        <fullName evidence="2">Acetyl-coenzyme-A carboxylase</fullName>
    </submittedName>
</protein>
<comment type="caution">
    <text evidence="2">The sequence shown here is derived from an EMBL/GenBank/DDBJ whole genome shotgun (WGS) entry which is preliminary data.</text>
</comment>
<sequence length="57" mass="6821">MSRNEGLPPKVKKKRKRDELDDEFSWKGIQSSPNLELRQFWFDKRVNLSRNSNEVSV</sequence>
<keyword evidence="3" id="KW-1185">Reference proteome</keyword>
<dbReference type="EMBL" id="JAHQIW010000446">
    <property type="protein sequence ID" value="KAJ1348161.1"/>
    <property type="molecule type" value="Genomic_DNA"/>
</dbReference>
<name>A0AAD5QIK6_PARTN</name>
<evidence type="ECO:0000313" key="3">
    <source>
        <dbReference type="Proteomes" id="UP001196413"/>
    </source>
</evidence>
<dbReference type="Proteomes" id="UP001196413">
    <property type="component" value="Unassembled WGS sequence"/>
</dbReference>